<dbReference type="PROSITE" id="PS00430">
    <property type="entry name" value="TONB_DEPENDENT_REC_1"/>
    <property type="match status" value="1"/>
</dbReference>
<dbReference type="Pfam" id="PF19577">
    <property type="entry name" value="DcaP"/>
    <property type="match status" value="1"/>
</dbReference>
<protein>
    <submittedName>
        <fullName evidence="1">DcaP family trimeric outer membrane transporter</fullName>
    </submittedName>
</protein>
<dbReference type="EMBL" id="JBHRZS010000007">
    <property type="protein sequence ID" value="MFC3881082.1"/>
    <property type="molecule type" value="Genomic_DNA"/>
</dbReference>
<evidence type="ECO:0000313" key="2">
    <source>
        <dbReference type="Proteomes" id="UP001595805"/>
    </source>
</evidence>
<dbReference type="RefSeq" id="WP_377906422.1">
    <property type="nucleotide sequence ID" value="NZ_JBHRZS010000007.1"/>
</dbReference>
<comment type="caution">
    <text evidence="1">The sequence shown here is derived from an EMBL/GenBank/DDBJ whole genome shotgun (WGS) entry which is preliminary data.</text>
</comment>
<keyword evidence="2" id="KW-1185">Reference proteome</keyword>
<evidence type="ECO:0000313" key="1">
    <source>
        <dbReference type="EMBL" id="MFC3881082.1"/>
    </source>
</evidence>
<accession>A0ABV8AW22</accession>
<sequence length="422" mass="47172">MIKKKLSILLPILILIYSLSGYGFSQNRMVPDTVKNLIIPEGDLKESILVTASELLAYPEFKGSWPMFGTAIRVKIGGYLKTDFVYDFDGTRDPNQFLMSTIPVEGQEEFGDEGYVSFFAKETRVNIDLRRFAEDKIPLQAFVEGDFFTEGNRFRLRHAYITAGSFIIGQTWTTLSFLESMAFMIDFAAGDALFGGRSVQIRYQKPLSESVKFYVGLEYLASLGIENPTNLDGKANIQTPLFALRLDKRWKTGVLFLGASLTQLRWDGGDTGPSDQIPQLSFVIAGRQYFGKSKNNYFTFNVSAGDAYGENIIAFAGSNANAVLKENGQLDAIAGLSAMVGFMHRWAPTLESNFNYAYGWLKAPDERAPFALKRGGIGHLNLVKHYDKNFSTGIEYMWGAQRTANDAFGNAARLQFMAKFEF</sequence>
<name>A0ABV8AW22_9BACT</name>
<reference evidence="2" key="1">
    <citation type="journal article" date="2019" name="Int. J. Syst. Evol. Microbiol.">
        <title>The Global Catalogue of Microorganisms (GCM) 10K type strain sequencing project: providing services to taxonomists for standard genome sequencing and annotation.</title>
        <authorList>
            <consortium name="The Broad Institute Genomics Platform"/>
            <consortium name="The Broad Institute Genome Sequencing Center for Infectious Disease"/>
            <person name="Wu L."/>
            <person name="Ma J."/>
        </authorList>
    </citation>
    <scope>NUCLEOTIDE SEQUENCE [LARGE SCALE GENOMIC DNA]</scope>
    <source>
        <strain evidence="2">CCUG 60523</strain>
    </source>
</reference>
<proteinExistence type="predicted"/>
<organism evidence="1 2">
    <name type="scientific">Algoriphagus namhaensis</name>
    <dbReference type="NCBI Taxonomy" id="915353"/>
    <lineage>
        <taxon>Bacteria</taxon>
        <taxon>Pseudomonadati</taxon>
        <taxon>Bacteroidota</taxon>
        <taxon>Cytophagia</taxon>
        <taxon>Cytophagales</taxon>
        <taxon>Cyclobacteriaceae</taxon>
        <taxon>Algoriphagus</taxon>
    </lineage>
</organism>
<dbReference type="InterPro" id="IPR045748">
    <property type="entry name" value="DcaP"/>
</dbReference>
<dbReference type="InterPro" id="IPR010916">
    <property type="entry name" value="TonB_box_CS"/>
</dbReference>
<dbReference type="Proteomes" id="UP001595805">
    <property type="component" value="Unassembled WGS sequence"/>
</dbReference>
<gene>
    <name evidence="1" type="ORF">ACFOSV_12885</name>
</gene>